<dbReference type="EMBL" id="JAHYIQ010000006">
    <property type="protein sequence ID" value="KAK1131492.1"/>
    <property type="molecule type" value="Genomic_DNA"/>
</dbReference>
<evidence type="ECO:0000313" key="2">
    <source>
        <dbReference type="Proteomes" id="UP001177670"/>
    </source>
</evidence>
<reference evidence="1" key="1">
    <citation type="submission" date="2021-10" db="EMBL/GenBank/DDBJ databases">
        <title>Melipona bicolor Genome sequencing and assembly.</title>
        <authorList>
            <person name="Araujo N.S."/>
            <person name="Arias M.C."/>
        </authorList>
    </citation>
    <scope>NUCLEOTIDE SEQUENCE</scope>
    <source>
        <strain evidence="1">USP_2M_L1-L4_2017</strain>
        <tissue evidence="1">Whole body</tissue>
    </source>
</reference>
<comment type="caution">
    <text evidence="1">The sequence shown here is derived from an EMBL/GenBank/DDBJ whole genome shotgun (WGS) entry which is preliminary data.</text>
</comment>
<accession>A0AA40G5P8</accession>
<organism evidence="1 2">
    <name type="scientific">Melipona bicolor</name>
    <dbReference type="NCBI Taxonomy" id="60889"/>
    <lineage>
        <taxon>Eukaryota</taxon>
        <taxon>Metazoa</taxon>
        <taxon>Ecdysozoa</taxon>
        <taxon>Arthropoda</taxon>
        <taxon>Hexapoda</taxon>
        <taxon>Insecta</taxon>
        <taxon>Pterygota</taxon>
        <taxon>Neoptera</taxon>
        <taxon>Endopterygota</taxon>
        <taxon>Hymenoptera</taxon>
        <taxon>Apocrita</taxon>
        <taxon>Aculeata</taxon>
        <taxon>Apoidea</taxon>
        <taxon>Anthophila</taxon>
        <taxon>Apidae</taxon>
        <taxon>Melipona</taxon>
    </lineage>
</organism>
<dbReference type="Proteomes" id="UP001177670">
    <property type="component" value="Unassembled WGS sequence"/>
</dbReference>
<proteinExistence type="predicted"/>
<protein>
    <submittedName>
        <fullName evidence="1">Uncharacterized protein</fullName>
    </submittedName>
</protein>
<sequence length="99" mass="10905">MEKSSSVGSSCFMTDWFHLPTKMIHGLILIIAVSNNPAKISAGRIVDLSLSTFGGVSLCQYLNSRINMRDHLSLIKANLSLQVLKSSLAYLSFLRTTIM</sequence>
<dbReference type="AlphaFoldDB" id="A0AA40G5P8"/>
<name>A0AA40G5P8_9HYME</name>
<gene>
    <name evidence="1" type="ORF">K0M31_017776</name>
</gene>
<keyword evidence="2" id="KW-1185">Reference proteome</keyword>
<evidence type="ECO:0000313" key="1">
    <source>
        <dbReference type="EMBL" id="KAK1131492.1"/>
    </source>
</evidence>